<organism evidence="2">
    <name type="scientific">Aphanomyces astaci</name>
    <name type="common">Crayfish plague agent</name>
    <dbReference type="NCBI Taxonomy" id="112090"/>
    <lineage>
        <taxon>Eukaryota</taxon>
        <taxon>Sar</taxon>
        <taxon>Stramenopiles</taxon>
        <taxon>Oomycota</taxon>
        <taxon>Saprolegniomycetes</taxon>
        <taxon>Saprolegniales</taxon>
        <taxon>Verrucalvaceae</taxon>
        <taxon>Aphanomyces</taxon>
    </lineage>
</organism>
<dbReference type="GeneID" id="20817046"/>
<dbReference type="EMBL" id="KI913178">
    <property type="protein sequence ID" value="ETV69231.1"/>
    <property type="molecule type" value="Genomic_DNA"/>
</dbReference>
<reference evidence="2" key="1">
    <citation type="submission" date="2013-12" db="EMBL/GenBank/DDBJ databases">
        <title>The Genome Sequence of Aphanomyces astaci APO3.</title>
        <authorList>
            <consortium name="The Broad Institute Genomics Platform"/>
            <person name="Russ C."/>
            <person name="Tyler B."/>
            <person name="van West P."/>
            <person name="Dieguez-Uribeondo J."/>
            <person name="Young S.K."/>
            <person name="Zeng Q."/>
            <person name="Gargeya S."/>
            <person name="Fitzgerald M."/>
            <person name="Abouelleil A."/>
            <person name="Alvarado L."/>
            <person name="Chapman S.B."/>
            <person name="Gainer-Dewar J."/>
            <person name="Goldberg J."/>
            <person name="Griggs A."/>
            <person name="Gujja S."/>
            <person name="Hansen M."/>
            <person name="Howarth C."/>
            <person name="Imamovic A."/>
            <person name="Ireland A."/>
            <person name="Larimer J."/>
            <person name="McCowan C."/>
            <person name="Murphy C."/>
            <person name="Pearson M."/>
            <person name="Poon T.W."/>
            <person name="Priest M."/>
            <person name="Roberts A."/>
            <person name="Saif S."/>
            <person name="Shea T."/>
            <person name="Sykes S."/>
            <person name="Wortman J."/>
            <person name="Nusbaum C."/>
            <person name="Birren B."/>
        </authorList>
    </citation>
    <scope>NUCLEOTIDE SEQUENCE [LARGE SCALE GENOMIC DNA]</scope>
    <source>
        <strain evidence="2">APO3</strain>
    </source>
</reference>
<sequence>MWGFGWSRVVSCFVDVVSRPGECFNDVIDLWAAIGPVDGWWLSVASLVGAGPLAGDDAVVVAVGLSMEREGDGTEVDTRGGGGRRMESAAVEEPGGPAAGLVGVDGGVLCTASMGVVVAVGSGPTGFAIVHGRFVGPST</sequence>
<proteinExistence type="predicted"/>
<dbReference type="RefSeq" id="XP_009841333.1">
    <property type="nucleotide sequence ID" value="XM_009843031.1"/>
</dbReference>
<accession>W4FQK1</accession>
<evidence type="ECO:0000256" key="1">
    <source>
        <dbReference type="SAM" id="MobiDB-lite"/>
    </source>
</evidence>
<dbReference type="AlphaFoldDB" id="W4FQK1"/>
<gene>
    <name evidence="2" type="ORF">H257_15050</name>
</gene>
<protein>
    <submittedName>
        <fullName evidence="2">Uncharacterized protein</fullName>
    </submittedName>
</protein>
<feature type="region of interest" description="Disordered" evidence="1">
    <location>
        <begin position="71"/>
        <end position="90"/>
    </location>
</feature>
<dbReference type="VEuPathDB" id="FungiDB:H257_15050"/>
<evidence type="ECO:0000313" key="2">
    <source>
        <dbReference type="EMBL" id="ETV69231.1"/>
    </source>
</evidence>
<name>W4FQK1_APHAT</name>